<gene>
    <name evidence="1" type="ORF">AA309_04425</name>
</gene>
<dbReference type="RefSeq" id="WP_047187778.1">
    <property type="nucleotide sequence ID" value="NZ_LCYG01000015.1"/>
</dbReference>
<dbReference type="EMBL" id="LCYG01000015">
    <property type="protein sequence ID" value="KLK94211.1"/>
    <property type="molecule type" value="Genomic_DNA"/>
</dbReference>
<dbReference type="InterPro" id="IPR037175">
    <property type="entry name" value="KFase_sf"/>
</dbReference>
<dbReference type="SUPFAM" id="SSF102198">
    <property type="entry name" value="Putative cyclase"/>
    <property type="match status" value="1"/>
</dbReference>
<dbReference type="InterPro" id="IPR007325">
    <property type="entry name" value="KFase/CYL"/>
</dbReference>
<name>A0A0H1RHA4_9HYPH</name>
<dbReference type="AlphaFoldDB" id="A0A0H1RHA4"/>
<dbReference type="GO" id="GO:0019441">
    <property type="term" value="P:L-tryptophan catabolic process to kynurenine"/>
    <property type="evidence" value="ECO:0007669"/>
    <property type="project" value="InterPro"/>
</dbReference>
<dbReference type="GO" id="GO:0004061">
    <property type="term" value="F:arylformamidase activity"/>
    <property type="evidence" value="ECO:0007669"/>
    <property type="project" value="InterPro"/>
</dbReference>
<protein>
    <recommendedName>
        <fullName evidence="3">Cyclase</fullName>
    </recommendedName>
</protein>
<reference evidence="1 2" key="1">
    <citation type="submission" date="2015-05" db="EMBL/GenBank/DDBJ databases">
        <title>Draft genome sequence of Microvirga vignae strain BR3299, a novel nitrogen fixing bacteria isolated from Brazil semi-aired region.</title>
        <authorList>
            <person name="Zilli J.E."/>
            <person name="Passos S.R."/>
            <person name="Leite J."/>
            <person name="Baldani J.I."/>
            <person name="Xavier G.R."/>
            <person name="Rumjaneck N.G."/>
            <person name="Simoes-Araujo J.L."/>
        </authorList>
    </citation>
    <scope>NUCLEOTIDE SEQUENCE [LARGE SCALE GENOMIC DNA]</scope>
    <source>
        <strain evidence="1 2">BR3299</strain>
    </source>
</reference>
<evidence type="ECO:0000313" key="2">
    <source>
        <dbReference type="Proteomes" id="UP000035489"/>
    </source>
</evidence>
<dbReference type="PATRIC" id="fig|1225564.3.peg.1245"/>
<sequence length="235" mass="26496">MNVHSKLFSLDEVEFPAGRFRLVDLSRPVSADDTGHTGHTLKMKRGNFPFDDSYYHIMEVHSHLGTHVEVPRNVDLSYPDALETPLGSFIGWLQLINLEHLPENHQLTVEDLKQAGLDKVRPGDIAGIFGKHKGGYHDPANDKRVRLSVETMQALVDRGIRAVLMDNSTLSLETSKEACRAMHKVFLDNNLPIFENFYTLDKLTSDRVFFLGFPLPFKDLDSSPIRAVAFEPVKG</sequence>
<evidence type="ECO:0008006" key="3">
    <source>
        <dbReference type="Google" id="ProtNLM"/>
    </source>
</evidence>
<proteinExistence type="predicted"/>
<accession>A0A0H1RHA4</accession>
<keyword evidence="2" id="KW-1185">Reference proteome</keyword>
<comment type="caution">
    <text evidence="1">The sequence shown here is derived from an EMBL/GenBank/DDBJ whole genome shotgun (WGS) entry which is preliminary data.</text>
</comment>
<evidence type="ECO:0000313" key="1">
    <source>
        <dbReference type="EMBL" id="KLK94211.1"/>
    </source>
</evidence>
<dbReference type="STRING" id="1225564.AA309_04425"/>
<organism evidence="1 2">
    <name type="scientific">Microvirga vignae</name>
    <dbReference type="NCBI Taxonomy" id="1225564"/>
    <lineage>
        <taxon>Bacteria</taxon>
        <taxon>Pseudomonadati</taxon>
        <taxon>Pseudomonadota</taxon>
        <taxon>Alphaproteobacteria</taxon>
        <taxon>Hyphomicrobiales</taxon>
        <taxon>Methylobacteriaceae</taxon>
        <taxon>Microvirga</taxon>
    </lineage>
</organism>
<dbReference type="Pfam" id="PF04199">
    <property type="entry name" value="Cyclase"/>
    <property type="match status" value="1"/>
</dbReference>
<dbReference type="Proteomes" id="UP000035489">
    <property type="component" value="Unassembled WGS sequence"/>
</dbReference>
<dbReference type="Gene3D" id="3.50.30.50">
    <property type="entry name" value="Putative cyclase"/>
    <property type="match status" value="1"/>
</dbReference>
<dbReference type="OrthoDB" id="9777007at2"/>